<dbReference type="EMBL" id="VSSQ01010468">
    <property type="protein sequence ID" value="MPM44422.1"/>
    <property type="molecule type" value="Genomic_DNA"/>
</dbReference>
<feature type="transmembrane region" description="Helical" evidence="1">
    <location>
        <begin position="49"/>
        <end position="72"/>
    </location>
</feature>
<protein>
    <submittedName>
        <fullName evidence="2">Uncharacterized protein</fullName>
    </submittedName>
</protein>
<name>A0A644ZU88_9ZZZZ</name>
<evidence type="ECO:0000313" key="2">
    <source>
        <dbReference type="EMBL" id="MPM44422.1"/>
    </source>
</evidence>
<comment type="caution">
    <text evidence="2">The sequence shown here is derived from an EMBL/GenBank/DDBJ whole genome shotgun (WGS) entry which is preliminary data.</text>
</comment>
<sequence>MRAGTTKLPAQGYQLNKFAGFEQSFFACFSLLTRLGISNISPIFTQNPFVFILSYLYFRIYTFVFILSHLYFRIYTFAFILSHLFFRIYSFVFIACCASCIGQCDILDESRRGGQRLPRFTPRLQLAGDVPGINPSRSYPPISRKNEKAEVSDSMRHLTSGLSGRGSPFLCSYTIRRPRL</sequence>
<gene>
    <name evidence="2" type="ORF">SDC9_91100</name>
</gene>
<keyword evidence="1" id="KW-1133">Transmembrane helix</keyword>
<accession>A0A644ZU88</accession>
<evidence type="ECO:0000256" key="1">
    <source>
        <dbReference type="SAM" id="Phobius"/>
    </source>
</evidence>
<dbReference type="AlphaFoldDB" id="A0A644ZU88"/>
<feature type="transmembrane region" description="Helical" evidence="1">
    <location>
        <begin position="84"/>
        <end position="107"/>
    </location>
</feature>
<reference evidence="2" key="1">
    <citation type="submission" date="2019-08" db="EMBL/GenBank/DDBJ databases">
        <authorList>
            <person name="Kucharzyk K."/>
            <person name="Murdoch R.W."/>
            <person name="Higgins S."/>
            <person name="Loffler F."/>
        </authorList>
    </citation>
    <scope>NUCLEOTIDE SEQUENCE</scope>
</reference>
<keyword evidence="1" id="KW-0472">Membrane</keyword>
<organism evidence="2">
    <name type="scientific">bioreactor metagenome</name>
    <dbReference type="NCBI Taxonomy" id="1076179"/>
    <lineage>
        <taxon>unclassified sequences</taxon>
        <taxon>metagenomes</taxon>
        <taxon>ecological metagenomes</taxon>
    </lineage>
</organism>
<keyword evidence="1" id="KW-0812">Transmembrane</keyword>
<proteinExistence type="predicted"/>